<feature type="domain" description="Flagellar basal body rod protein N-terminal" evidence="7">
    <location>
        <begin position="15"/>
        <end position="39"/>
    </location>
</feature>
<reference evidence="8 9" key="1">
    <citation type="submission" date="2016-12" db="EMBL/GenBank/DDBJ databases">
        <title>Genome sequencing of Methylocaldum marinum.</title>
        <authorList>
            <person name="Takeuchi M."/>
            <person name="Kamagata Y."/>
            <person name="Hiraoka S."/>
            <person name="Oshima K."/>
            <person name="Hattori M."/>
            <person name="Iwasaki W."/>
        </authorList>
    </citation>
    <scope>NUCLEOTIDE SEQUENCE [LARGE SCALE GENOMIC DNA]</scope>
    <source>
        <strain evidence="8 9">S8</strain>
    </source>
</reference>
<evidence type="ECO:0000313" key="8">
    <source>
        <dbReference type="EMBL" id="BBA32605.1"/>
    </source>
</evidence>
<comment type="subunit">
    <text evidence="6">The basal body constitutes a major portion of the flagellar organelle and consists of a number of rings mounted on a central rod.</text>
</comment>
<dbReference type="PANTHER" id="PTHR30435">
    <property type="entry name" value="FLAGELLAR PROTEIN"/>
    <property type="match status" value="1"/>
</dbReference>
<evidence type="ECO:0000256" key="4">
    <source>
        <dbReference type="ARBA" id="ARBA00023143"/>
    </source>
</evidence>
<organism evidence="8 9">
    <name type="scientific">Methylocaldum marinum</name>
    <dbReference type="NCBI Taxonomy" id="1432792"/>
    <lineage>
        <taxon>Bacteria</taxon>
        <taxon>Pseudomonadati</taxon>
        <taxon>Pseudomonadota</taxon>
        <taxon>Gammaproteobacteria</taxon>
        <taxon>Methylococcales</taxon>
        <taxon>Methylococcaceae</taxon>
        <taxon>Methylocaldum</taxon>
    </lineage>
</organism>
<comment type="subcellular location">
    <subcellularLocation>
        <location evidence="1 6">Bacterial flagellum basal body</location>
    </subcellularLocation>
</comment>
<dbReference type="Pfam" id="PF00460">
    <property type="entry name" value="Flg_bb_rod"/>
    <property type="match status" value="1"/>
</dbReference>
<dbReference type="PROSITE" id="PS00588">
    <property type="entry name" value="FLAGELLA_BB_ROD"/>
    <property type="match status" value="1"/>
</dbReference>
<dbReference type="AlphaFoldDB" id="A0A250KLX1"/>
<dbReference type="PANTHER" id="PTHR30435:SF12">
    <property type="entry name" value="FLAGELLAR BASAL BODY ROD PROTEIN FLGB"/>
    <property type="match status" value="1"/>
</dbReference>
<protein>
    <recommendedName>
        <fullName evidence="3 6">Flagellar basal body rod protein FlgB</fullName>
    </recommendedName>
</protein>
<dbReference type="KEGG" id="mmai:sS8_0640"/>
<gene>
    <name evidence="8" type="ORF">sS8_0640</name>
</gene>
<keyword evidence="4 6" id="KW-0975">Bacterial flagellum</keyword>
<dbReference type="PIRSF" id="PIRSF002889">
    <property type="entry name" value="Rod_FlgB"/>
    <property type="match status" value="1"/>
</dbReference>
<dbReference type="InterPro" id="IPR019776">
    <property type="entry name" value="Flagellar_basal_body_rod_CS"/>
</dbReference>
<dbReference type="GO" id="GO:0030694">
    <property type="term" value="C:bacterial-type flagellum basal body, rod"/>
    <property type="evidence" value="ECO:0007669"/>
    <property type="project" value="InterPro"/>
</dbReference>
<name>A0A250KLX1_9GAMM</name>
<evidence type="ECO:0000256" key="6">
    <source>
        <dbReference type="PIRNR" id="PIRNR002889"/>
    </source>
</evidence>
<evidence type="ECO:0000313" key="9">
    <source>
        <dbReference type="Proteomes" id="UP000266313"/>
    </source>
</evidence>
<dbReference type="Proteomes" id="UP000266313">
    <property type="component" value="Chromosome"/>
</dbReference>
<evidence type="ECO:0000256" key="3">
    <source>
        <dbReference type="ARBA" id="ARBA00014376"/>
    </source>
</evidence>
<dbReference type="GO" id="GO:0071978">
    <property type="term" value="P:bacterial-type flagellum-dependent swarming motility"/>
    <property type="evidence" value="ECO:0007669"/>
    <property type="project" value="TreeGrafter"/>
</dbReference>
<keyword evidence="9" id="KW-1185">Reference proteome</keyword>
<keyword evidence="8" id="KW-0282">Flagellum</keyword>
<dbReference type="OrthoDB" id="9788334at2"/>
<accession>A0A250KLX1</accession>
<dbReference type="RefSeq" id="WP_119632592.1">
    <property type="nucleotide sequence ID" value="NZ_AP017928.1"/>
</dbReference>
<dbReference type="NCBIfam" id="TIGR01396">
    <property type="entry name" value="FlgB"/>
    <property type="match status" value="1"/>
</dbReference>
<dbReference type="EMBL" id="AP017928">
    <property type="protein sequence ID" value="BBA32605.1"/>
    <property type="molecule type" value="Genomic_DNA"/>
</dbReference>
<evidence type="ECO:0000259" key="7">
    <source>
        <dbReference type="Pfam" id="PF00460"/>
    </source>
</evidence>
<comment type="function">
    <text evidence="5 6">Structural component of flagellum, the bacterial motility apparatus. Part of the rod structure of flagellar basal body.</text>
</comment>
<evidence type="ECO:0000256" key="5">
    <source>
        <dbReference type="ARBA" id="ARBA00024934"/>
    </source>
</evidence>
<comment type="similarity">
    <text evidence="2 6">Belongs to the flagella basal body rod proteins family.</text>
</comment>
<dbReference type="InterPro" id="IPR006300">
    <property type="entry name" value="FlgB"/>
</dbReference>
<proteinExistence type="inferred from homology"/>
<keyword evidence="8" id="KW-0966">Cell projection</keyword>
<sequence>MTISFDNALGIHPLALKLRDRRTELLASNLANADTPHYKARDLDFRSVLQSVRASPLSLAATRPGHLTAAAPGARGEALYRLPSQPSLDGNSVETEQEQMRFAENAVQYQATLNFLSGKISSLKTALTGE</sequence>
<evidence type="ECO:0000256" key="2">
    <source>
        <dbReference type="ARBA" id="ARBA00009677"/>
    </source>
</evidence>
<dbReference type="InterPro" id="IPR001444">
    <property type="entry name" value="Flag_bb_rod_N"/>
</dbReference>
<keyword evidence="8" id="KW-0969">Cilium</keyword>
<evidence type="ECO:0000256" key="1">
    <source>
        <dbReference type="ARBA" id="ARBA00004117"/>
    </source>
</evidence>